<dbReference type="Proteomes" id="UP001589693">
    <property type="component" value="Unassembled WGS sequence"/>
</dbReference>
<dbReference type="RefSeq" id="WP_377850783.1">
    <property type="nucleotide sequence ID" value="NZ_JBHLZU010000005.1"/>
</dbReference>
<comment type="caution">
    <text evidence="2">The sequence shown here is derived from an EMBL/GenBank/DDBJ whole genome shotgun (WGS) entry which is preliminary data.</text>
</comment>
<dbReference type="EMBL" id="JBHLZU010000005">
    <property type="protein sequence ID" value="MFB9903640.1"/>
    <property type="molecule type" value="Genomic_DNA"/>
</dbReference>
<name>A0ABV5ZRX0_9PSEU</name>
<evidence type="ECO:0000313" key="3">
    <source>
        <dbReference type="Proteomes" id="UP001589693"/>
    </source>
</evidence>
<dbReference type="PANTHER" id="PTHR46844:SF1">
    <property type="entry name" value="SLR5058 PROTEIN"/>
    <property type="match status" value="1"/>
</dbReference>
<dbReference type="InterPro" id="IPR027417">
    <property type="entry name" value="P-loop_NTPase"/>
</dbReference>
<dbReference type="Gene3D" id="3.40.50.300">
    <property type="entry name" value="P-loop containing nucleotide triphosphate hydrolases"/>
    <property type="match status" value="1"/>
</dbReference>
<proteinExistence type="predicted"/>
<dbReference type="PANTHER" id="PTHR46844">
    <property type="entry name" value="SLR5058 PROTEIN"/>
    <property type="match status" value="1"/>
</dbReference>
<gene>
    <name evidence="2" type="ORF">ACFFQA_06800</name>
</gene>
<dbReference type="SUPFAM" id="SSF52540">
    <property type="entry name" value="P-loop containing nucleoside triphosphate hydrolases"/>
    <property type="match status" value="1"/>
</dbReference>
<evidence type="ECO:0000313" key="2">
    <source>
        <dbReference type="EMBL" id="MFB9903640.1"/>
    </source>
</evidence>
<reference evidence="2 3" key="1">
    <citation type="submission" date="2024-09" db="EMBL/GenBank/DDBJ databases">
        <authorList>
            <person name="Sun Q."/>
            <person name="Mori K."/>
        </authorList>
    </citation>
    <scope>NUCLEOTIDE SEQUENCE [LARGE SCALE GENOMIC DNA]</scope>
    <source>
        <strain evidence="2 3">TBRC 7907</strain>
    </source>
</reference>
<evidence type="ECO:0000259" key="1">
    <source>
        <dbReference type="PROSITE" id="PS50837"/>
    </source>
</evidence>
<dbReference type="PROSITE" id="PS50837">
    <property type="entry name" value="NACHT"/>
    <property type="match status" value="1"/>
</dbReference>
<protein>
    <submittedName>
        <fullName evidence="2">NACHT domain-containing protein</fullName>
    </submittedName>
</protein>
<sequence length="1100" mass="121233">MHNNSAADVFGNLVQARDIHGDVHLHQGSATGARQRLQQALRAATVAVGAGHGVAVAPGTVLTCARLVGQDGDGLVLVERETSALACVSPAVVPGDELVRLDSVPGSPVLNWRTGGVCALNGADGKPVPVPATEVGREHRDWLDLLDTEQISAGGWRHLRPALRGYLDAVRKADRDHPYPSVRHAAPPLSKIYLTRQATKQADETEHEALERVDADSLLERHPGVQVLGYPGAGKSSLVRHIAATTAASWLDSHEGSFVPVPITADVLSRDRTLPDALADGVVRGLSLGLDRAALVELFRAEPLPGVPWLVLVDGLDEVLEPAARHTVLRKVADHREDPAYRFLVTSRPLDDRGFASVNRTQFPTYVIEPFSDAELHTFVVGWLAARELAEPERAATDFVARVRRTKLHELAHVPLISTMLCLLFAEKPDADLPDNQSQLYREFVSWLVVKLREADARVQLRRRVAPYGPTAESAADALLDRIQDLFQDIAFGHQRLGDGDRDLSLIEHALAWRGVDPPESVPPQEWAEVIADALRISGLLVQRREDWRFLHQTVEEYFAACHLAARHPDPRAWSSRKLLAPQREWPWPHLEVMTFLAARWVESGKDVSRKLGRLLGWRHREHNIGFIAQLVRHGVAVDPRILRRTVTLLTKVVSTPDTPSKQWHDHVGWLWDIDSELAAREVERVTFGDAPRPRRFEAARFLLNSDPVNGPVVTRRFIEDTKTDRTARLSLGKQLTTVNRTRAAELFAKVARDSLDGEIRMQAAEILLDIHLDLGLDTFVALAEDPRLATGSRFEAARIVVELGDDRERGYGVMSGLLSSVTDGEIWSKAAAVLAGLDQQRAHALLTAIVDDDSHEAVQRGHAAHFLVDQFGESPQLLVRLAVGDGPLSREQRVAVALRRGVEQQDAAQILTTVADGCQPKDPYLFTVLEYLLRFDTGAGVKRLTAMANSLHQSDADRLRAINALRSQVSKSTMISLYEQLAQTAAEPGTRFTAARGAIQRGSVSIAATLRRLVDEPRLRGEDRLEAALLLRRVKGREGDDALESLACNRKLRDQVRLDAAVALNKSRRRAGRSVLRGIATDSSVSASVRRRAAELADK</sequence>
<feature type="domain" description="NACHT" evidence="1">
    <location>
        <begin position="223"/>
        <end position="349"/>
    </location>
</feature>
<accession>A0ABV5ZRX0</accession>
<organism evidence="2 3">
    <name type="scientific">Allokutzneria oryzae</name>
    <dbReference type="NCBI Taxonomy" id="1378989"/>
    <lineage>
        <taxon>Bacteria</taxon>
        <taxon>Bacillati</taxon>
        <taxon>Actinomycetota</taxon>
        <taxon>Actinomycetes</taxon>
        <taxon>Pseudonocardiales</taxon>
        <taxon>Pseudonocardiaceae</taxon>
        <taxon>Allokutzneria</taxon>
    </lineage>
</organism>
<keyword evidence="3" id="KW-1185">Reference proteome</keyword>
<dbReference type="InterPro" id="IPR007111">
    <property type="entry name" value="NACHT_NTPase"/>
</dbReference>